<evidence type="ECO:0000313" key="8">
    <source>
        <dbReference type="EMBL" id="CAG9082881.1"/>
    </source>
</evidence>
<evidence type="ECO:0000256" key="5">
    <source>
        <dbReference type="ARBA" id="ARBA00061477"/>
    </source>
</evidence>
<comment type="similarity">
    <text evidence="5">Belongs to the AAA ATPase family. AFG2 subfamily.</text>
</comment>
<evidence type="ECO:0000256" key="4">
    <source>
        <dbReference type="ARBA" id="ARBA00022840"/>
    </source>
</evidence>
<dbReference type="Gene3D" id="1.10.8.60">
    <property type="match status" value="2"/>
</dbReference>
<keyword evidence="4" id="KW-0067">ATP-binding</keyword>
<feature type="domain" description="AAA+ ATPase" evidence="6">
    <location>
        <begin position="487"/>
        <end position="624"/>
    </location>
</feature>
<evidence type="ECO:0000313" key="7">
    <source>
        <dbReference type="EMBL" id="CAD5208784.1"/>
    </source>
</evidence>
<evidence type="ECO:0000256" key="2">
    <source>
        <dbReference type="ARBA" id="ARBA00022490"/>
    </source>
</evidence>
<dbReference type="EMBL" id="CAJFCV020000001">
    <property type="protein sequence ID" value="CAG9082881.1"/>
    <property type="molecule type" value="Genomic_DNA"/>
</dbReference>
<dbReference type="Proteomes" id="UP000659654">
    <property type="component" value="Unassembled WGS sequence"/>
</dbReference>
<dbReference type="GO" id="GO:0016887">
    <property type="term" value="F:ATP hydrolysis activity"/>
    <property type="evidence" value="ECO:0007669"/>
    <property type="project" value="InterPro"/>
</dbReference>
<dbReference type="SUPFAM" id="SSF52540">
    <property type="entry name" value="P-loop containing nucleoside triphosphate hydrolases"/>
    <property type="match status" value="2"/>
</dbReference>
<feature type="domain" description="AAA+ ATPase" evidence="6">
    <location>
        <begin position="266"/>
        <end position="376"/>
    </location>
</feature>
<dbReference type="Pfam" id="PF00004">
    <property type="entry name" value="AAA"/>
    <property type="match status" value="1"/>
</dbReference>
<keyword evidence="2" id="KW-0963">Cytoplasm</keyword>
<dbReference type="Gene3D" id="3.40.50.300">
    <property type="entry name" value="P-loop containing nucleotide triphosphate hydrolases"/>
    <property type="match status" value="2"/>
</dbReference>
<dbReference type="Pfam" id="PF17862">
    <property type="entry name" value="AAA_lid_3"/>
    <property type="match status" value="2"/>
</dbReference>
<dbReference type="OrthoDB" id="27435at2759"/>
<comment type="subcellular location">
    <subcellularLocation>
        <location evidence="1">Cytoplasm</location>
    </subcellularLocation>
</comment>
<reference evidence="11" key="1">
    <citation type="submission" date="2016-11" db="UniProtKB">
        <authorList>
            <consortium name="WormBaseParasite"/>
        </authorList>
    </citation>
    <scope>IDENTIFICATION</scope>
</reference>
<dbReference type="SMR" id="A0A1I7RLK8"/>
<dbReference type="GO" id="GO:0005737">
    <property type="term" value="C:cytoplasm"/>
    <property type="evidence" value="ECO:0007669"/>
    <property type="project" value="UniProtKB-SubCell"/>
</dbReference>
<proteinExistence type="inferred from homology"/>
<dbReference type="AlphaFoldDB" id="A0A1I7RLK8"/>
<evidence type="ECO:0000256" key="1">
    <source>
        <dbReference type="ARBA" id="ARBA00004496"/>
    </source>
</evidence>
<evidence type="ECO:0000313" key="10">
    <source>
        <dbReference type="Proteomes" id="UP000659654"/>
    </source>
</evidence>
<keyword evidence="3" id="KW-0547">Nucleotide-binding</keyword>
<protein>
    <submittedName>
        <fullName evidence="7">(pine wood nematode) hypothetical protein</fullName>
    </submittedName>
</protein>
<sequence>MSKKKPIFSKCERCGTFFLSTHFQKHPESCEIVDGLQSIVPKKVLTGVSHKLEKGKEALPNSALGWHRQHTVLVNPHALDVLEILPRSPLILTESGKEDKILVVPWPCADLQPLRLNTDNFPAERLLQLEVVDKVETLKSLTLEPLDDISSALLKAPHFASFIQLYLNGAYISPSIPIVINYLAKSYRFEMLEDISKVFDAVGFDEESKIRVYQVDSNVTIRFTSKTPETNIELALSDPFDKIGGADLVKKTLNEYLFVPLERNLRPLSSILWGFTGCGKSLFMSCIQEKLPGQAVLVTSMKDFTDKRAQIKSDSILLIDFQPSSSDANNFADLICDFVDSKLCLSIVLTTRSIDSLDLRVRRRFEAEVELMVPSNVERRLIFDQLLPEEFKDRAAELARDTHGFTGADIDVLCRKAVLLKSNGHPNPLETARKQTNATGIKQFILEVPNVSWEDIGGNLELKEEIQQAVVWPYQHPEAFERLGVQPPNGILLYGPPGCSKTLIARALASQSKLNFLSVKGPELFSKWVGESERAVRDLFHRARQVSPAILFFDEIDAIATKRGQDKSNAVSDRVLAQMLTELDGLEKSARIFVVAATNRPDTLDGALLRPGRLDRAIYVPLPDYGTRQSIINIQFKKVRVSPQVDVDEISQRSEGYSGAELVALCRNAALCAMRANINAIEVMPEHFEDSFKMVLPRTEPQLLKLYEKFARGDR</sequence>
<name>A0A1I7RLK8_BURXY</name>
<dbReference type="InterPro" id="IPR027417">
    <property type="entry name" value="P-loop_NTPase"/>
</dbReference>
<dbReference type="EMBL" id="CAJFDI010000001">
    <property type="protein sequence ID" value="CAD5208784.1"/>
    <property type="molecule type" value="Genomic_DNA"/>
</dbReference>
<accession>A0A1I7RLK8</accession>
<dbReference type="PROSITE" id="PS00674">
    <property type="entry name" value="AAA"/>
    <property type="match status" value="1"/>
</dbReference>
<dbReference type="InterPro" id="IPR003959">
    <property type="entry name" value="ATPase_AAA_core"/>
</dbReference>
<keyword evidence="10" id="KW-1185">Reference proteome</keyword>
<gene>
    <name evidence="7" type="ORF">BXYJ_LOCUS1020</name>
</gene>
<evidence type="ECO:0000256" key="3">
    <source>
        <dbReference type="ARBA" id="ARBA00022741"/>
    </source>
</evidence>
<dbReference type="InterPro" id="IPR003960">
    <property type="entry name" value="ATPase_AAA_CS"/>
</dbReference>
<dbReference type="Proteomes" id="UP000582659">
    <property type="component" value="Unassembled WGS sequence"/>
</dbReference>
<dbReference type="WBParaSite" id="BXY_0159300.1">
    <property type="protein sequence ID" value="BXY_0159300.1"/>
    <property type="gene ID" value="BXY_0159300"/>
</dbReference>
<dbReference type="CDD" id="cd19511">
    <property type="entry name" value="RecA-like_CDC48_r2-like"/>
    <property type="match status" value="1"/>
</dbReference>
<organism evidence="9 11">
    <name type="scientific">Bursaphelenchus xylophilus</name>
    <name type="common">Pinewood nematode worm</name>
    <name type="synonym">Aphelenchoides xylophilus</name>
    <dbReference type="NCBI Taxonomy" id="6326"/>
    <lineage>
        <taxon>Eukaryota</taxon>
        <taxon>Metazoa</taxon>
        <taxon>Ecdysozoa</taxon>
        <taxon>Nematoda</taxon>
        <taxon>Chromadorea</taxon>
        <taxon>Rhabditida</taxon>
        <taxon>Tylenchina</taxon>
        <taxon>Tylenchomorpha</taxon>
        <taxon>Aphelenchoidea</taxon>
        <taxon>Aphelenchoididae</taxon>
        <taxon>Bursaphelenchus</taxon>
    </lineage>
</organism>
<dbReference type="FunFam" id="3.40.50.300:FF:000567">
    <property type="entry name" value="ATPase, AAA family protein"/>
    <property type="match status" value="1"/>
</dbReference>
<evidence type="ECO:0000259" key="6">
    <source>
        <dbReference type="SMART" id="SM00382"/>
    </source>
</evidence>
<dbReference type="PANTHER" id="PTHR23077:SF27">
    <property type="entry name" value="ATPASE FAMILY GENE 2 PROTEIN HOMOLOG A"/>
    <property type="match status" value="1"/>
</dbReference>
<evidence type="ECO:0000313" key="9">
    <source>
        <dbReference type="Proteomes" id="UP000095284"/>
    </source>
</evidence>
<reference evidence="8" key="2">
    <citation type="submission" date="2020-08" db="EMBL/GenBank/DDBJ databases">
        <authorList>
            <person name="Kikuchi T."/>
        </authorList>
    </citation>
    <scope>NUCLEOTIDE SEQUENCE</scope>
    <source>
        <strain evidence="7">Ka4C1</strain>
    </source>
</reference>
<dbReference type="eggNOG" id="KOG0730">
    <property type="taxonomic scope" value="Eukaryota"/>
</dbReference>
<dbReference type="InterPro" id="IPR050168">
    <property type="entry name" value="AAA_ATPase_domain"/>
</dbReference>
<dbReference type="Proteomes" id="UP000095284">
    <property type="component" value="Unplaced"/>
</dbReference>
<dbReference type="InterPro" id="IPR041569">
    <property type="entry name" value="AAA_lid_3"/>
</dbReference>
<dbReference type="InterPro" id="IPR003593">
    <property type="entry name" value="AAA+_ATPase"/>
</dbReference>
<dbReference type="GO" id="GO:0005524">
    <property type="term" value="F:ATP binding"/>
    <property type="evidence" value="ECO:0007669"/>
    <property type="project" value="UniProtKB-KW"/>
</dbReference>
<dbReference type="PANTHER" id="PTHR23077">
    <property type="entry name" value="AAA-FAMILY ATPASE"/>
    <property type="match status" value="1"/>
</dbReference>
<evidence type="ECO:0000313" key="11">
    <source>
        <dbReference type="WBParaSite" id="BXY_0159300.1"/>
    </source>
</evidence>
<dbReference type="SMART" id="SM00382">
    <property type="entry name" value="AAA"/>
    <property type="match status" value="2"/>
</dbReference>